<dbReference type="InterPro" id="IPR003593">
    <property type="entry name" value="AAA+_ATPase"/>
</dbReference>
<dbReference type="Pfam" id="PF03704">
    <property type="entry name" value="BTAD"/>
    <property type="match status" value="1"/>
</dbReference>
<dbReference type="EMBL" id="JAJOMB010000016">
    <property type="protein sequence ID" value="MCD5314478.1"/>
    <property type="molecule type" value="Genomic_DNA"/>
</dbReference>
<dbReference type="InterPro" id="IPR011990">
    <property type="entry name" value="TPR-like_helical_dom_sf"/>
</dbReference>
<feature type="domain" description="OmpR/PhoB-type" evidence="6">
    <location>
        <begin position="1"/>
        <end position="95"/>
    </location>
</feature>
<dbReference type="RefSeq" id="WP_231447028.1">
    <property type="nucleotide sequence ID" value="NZ_JAJOMB010000016.1"/>
</dbReference>
<proteinExistence type="inferred from homology"/>
<feature type="DNA-binding region" description="OmpR/PhoB-type" evidence="5">
    <location>
        <begin position="1"/>
        <end position="95"/>
    </location>
</feature>
<dbReference type="PROSITE" id="PS51755">
    <property type="entry name" value="OMPR_PHOB"/>
    <property type="match status" value="1"/>
</dbReference>
<name>A0A9X1NJW1_9ACTN</name>
<dbReference type="InterPro" id="IPR001867">
    <property type="entry name" value="OmpR/PhoB-type_DNA-bd"/>
</dbReference>
<protein>
    <recommendedName>
        <fullName evidence="6">OmpR/PhoB-type domain-containing protein</fullName>
    </recommendedName>
</protein>
<dbReference type="SUPFAM" id="SSF52540">
    <property type="entry name" value="P-loop containing nucleoside triphosphate hydrolases"/>
    <property type="match status" value="1"/>
</dbReference>
<dbReference type="InterPro" id="IPR005158">
    <property type="entry name" value="BTAD"/>
</dbReference>
<dbReference type="PRINTS" id="PR00364">
    <property type="entry name" value="DISEASERSIST"/>
</dbReference>
<dbReference type="Proteomes" id="UP001138997">
    <property type="component" value="Unassembled WGS sequence"/>
</dbReference>
<reference evidence="7" key="1">
    <citation type="submission" date="2021-11" db="EMBL/GenBank/DDBJ databases">
        <title>Streptomyces corallinus and Kineosporia corallina sp. nov., two new coral-derived marine actinobacteria.</title>
        <authorList>
            <person name="Buangrab K."/>
            <person name="Sutthacheep M."/>
            <person name="Yeemin T."/>
            <person name="Harunari E."/>
            <person name="Igarashi Y."/>
            <person name="Sripreechasak P."/>
            <person name="Kanchanasin P."/>
            <person name="Tanasupawat S."/>
            <person name="Phongsopitanun W."/>
        </authorList>
    </citation>
    <scope>NUCLEOTIDE SEQUENCE</scope>
    <source>
        <strain evidence="7">JCM 31032</strain>
    </source>
</reference>
<dbReference type="GO" id="GO:0000160">
    <property type="term" value="P:phosphorelay signal transduction system"/>
    <property type="evidence" value="ECO:0007669"/>
    <property type="project" value="InterPro"/>
</dbReference>
<evidence type="ECO:0000256" key="3">
    <source>
        <dbReference type="ARBA" id="ARBA00023125"/>
    </source>
</evidence>
<dbReference type="Pfam" id="PF13424">
    <property type="entry name" value="TPR_12"/>
    <property type="match status" value="1"/>
</dbReference>
<dbReference type="GO" id="GO:0006355">
    <property type="term" value="P:regulation of DNA-templated transcription"/>
    <property type="evidence" value="ECO:0007669"/>
    <property type="project" value="InterPro"/>
</dbReference>
<evidence type="ECO:0000313" key="7">
    <source>
        <dbReference type="EMBL" id="MCD5314478.1"/>
    </source>
</evidence>
<keyword evidence="4" id="KW-0804">Transcription</keyword>
<dbReference type="PANTHER" id="PTHR35807:SF1">
    <property type="entry name" value="TRANSCRIPTIONAL REGULATOR REDD"/>
    <property type="match status" value="1"/>
</dbReference>
<keyword evidence="3 5" id="KW-0238">DNA-binding</keyword>
<dbReference type="Gene3D" id="1.10.10.10">
    <property type="entry name" value="Winged helix-like DNA-binding domain superfamily/Winged helix DNA-binding domain"/>
    <property type="match status" value="1"/>
</dbReference>
<comment type="caution">
    <text evidence="7">The sequence shown here is derived from an EMBL/GenBank/DDBJ whole genome shotgun (WGS) entry which is preliminary data.</text>
</comment>
<organism evidence="7 8">
    <name type="scientific">Kineosporia babensis</name>
    <dbReference type="NCBI Taxonomy" id="499548"/>
    <lineage>
        <taxon>Bacteria</taxon>
        <taxon>Bacillati</taxon>
        <taxon>Actinomycetota</taxon>
        <taxon>Actinomycetes</taxon>
        <taxon>Kineosporiales</taxon>
        <taxon>Kineosporiaceae</taxon>
        <taxon>Kineosporia</taxon>
    </lineage>
</organism>
<dbReference type="GO" id="GO:0003677">
    <property type="term" value="F:DNA binding"/>
    <property type="evidence" value="ECO:0007669"/>
    <property type="project" value="UniProtKB-UniRule"/>
</dbReference>
<evidence type="ECO:0000256" key="2">
    <source>
        <dbReference type="ARBA" id="ARBA00023015"/>
    </source>
</evidence>
<dbReference type="Gene3D" id="1.25.40.10">
    <property type="entry name" value="Tetratricopeptide repeat domain"/>
    <property type="match status" value="3"/>
</dbReference>
<evidence type="ECO:0000256" key="4">
    <source>
        <dbReference type="ARBA" id="ARBA00023163"/>
    </source>
</evidence>
<evidence type="ECO:0000259" key="6">
    <source>
        <dbReference type="PROSITE" id="PS51755"/>
    </source>
</evidence>
<keyword evidence="8" id="KW-1185">Reference proteome</keyword>
<dbReference type="InterPro" id="IPR016032">
    <property type="entry name" value="Sig_transdc_resp-reg_C-effctor"/>
</dbReference>
<comment type="similarity">
    <text evidence="1">Belongs to the AfsR/DnrI/RedD regulatory family.</text>
</comment>
<sequence>MVTETGEAVLVAVLGPVVVRGPQGEIPTGSPQQEALLVALALRRGKPAGPAELVDELWGPTAPATASTIVRTYVHRLRRSGLAIESVAGGYRLEVRLDLDEFDALVLAAERTGDLIAAAQTLQEALGRWRGPALAGVVGPGAELRRSGLEARHRNARIAKLEIDLRRRRAQAIEPELRELLAAEPLDEQLCRLLVTALYQLGRQAEALAVYHACRERIAAELGLEPGPELRELYARILKADPGLIRTSLKPAQLPSEPAVFAGRDHELQQDAGPSGILIVTGMGGVGKTALALRWAHRQSFRFTDGQLYADLRGYDPSLDPADTADVLHGFLLALGVAAGDVPLRQADRAARFRTELTGRKMLILLDNASTYEQIQDLLPGAGESVVLVTSRSTLSGLVARAGARVLPLKPPSTGEAENILADRLGRDRVAAEPAAVREIIDYCGRLPLALVVVAARAAINGHVPLAAIAAELRDAHLDALRTPDNVLDVRATLSWSATALKDDTAEVFWNLSAHPGPEITAPAMSAVLGRPVGSALAEIAAAHLLEEHAPQRYRMHDLVRALVAEAEPEPTAVQRLLDYYLQTSYAAGVRDFPARYRVRIDAPAPGSVLNDPPARWFEDERPVLLAVQEHAFRLGFDRHAWQLAWVMRDHLNRRGLWHQLQATQEIGMASAERLDDQEAIAHTLRGLAQVDTDMRRFAAAQERLRRALRIFEAAGDREAVADCRRQIAYVLDTQGDAEGSLAESERVLELYPRGHEPRWRAAALNAVSYSQAQLGRFSSALENVLEAIALGDSLGPYAFADTLQTLAFIQAGMGDRDEAEVNYRRAADLYIPHGALVLAAQALCALAELTGTERAAPIYQEALNLIEDADDPRAPALAAQLRGRLQDVYEL</sequence>
<dbReference type="PANTHER" id="PTHR35807">
    <property type="entry name" value="TRANSCRIPTIONAL REGULATOR REDD-RELATED"/>
    <property type="match status" value="1"/>
</dbReference>
<dbReference type="SMART" id="SM00382">
    <property type="entry name" value="AAA"/>
    <property type="match status" value="1"/>
</dbReference>
<evidence type="ECO:0000256" key="1">
    <source>
        <dbReference type="ARBA" id="ARBA00005820"/>
    </source>
</evidence>
<dbReference type="InterPro" id="IPR036388">
    <property type="entry name" value="WH-like_DNA-bd_sf"/>
</dbReference>
<dbReference type="SUPFAM" id="SSF48452">
    <property type="entry name" value="TPR-like"/>
    <property type="match status" value="3"/>
</dbReference>
<dbReference type="SMART" id="SM01043">
    <property type="entry name" value="BTAD"/>
    <property type="match status" value="1"/>
</dbReference>
<dbReference type="InterPro" id="IPR027417">
    <property type="entry name" value="P-loop_NTPase"/>
</dbReference>
<accession>A0A9X1NJW1</accession>
<dbReference type="SMART" id="SM00862">
    <property type="entry name" value="Trans_reg_C"/>
    <property type="match status" value="1"/>
</dbReference>
<evidence type="ECO:0000256" key="5">
    <source>
        <dbReference type="PROSITE-ProRule" id="PRU01091"/>
    </source>
</evidence>
<gene>
    <name evidence="7" type="ORF">LR394_26575</name>
</gene>
<dbReference type="InterPro" id="IPR051677">
    <property type="entry name" value="AfsR-DnrI-RedD_regulator"/>
</dbReference>
<dbReference type="AlphaFoldDB" id="A0A9X1NJW1"/>
<keyword evidence="2" id="KW-0805">Transcription regulation</keyword>
<dbReference type="SUPFAM" id="SSF46894">
    <property type="entry name" value="C-terminal effector domain of the bipartite response regulators"/>
    <property type="match status" value="1"/>
</dbReference>
<dbReference type="CDD" id="cd15831">
    <property type="entry name" value="BTAD"/>
    <property type="match status" value="1"/>
</dbReference>
<evidence type="ECO:0000313" key="8">
    <source>
        <dbReference type="Proteomes" id="UP001138997"/>
    </source>
</evidence>